<proteinExistence type="predicted"/>
<dbReference type="Proteomes" id="UP000283786">
    <property type="component" value="Chromosome"/>
</dbReference>
<evidence type="ECO:0000256" key="1">
    <source>
        <dbReference type="SAM" id="MobiDB-lite"/>
    </source>
</evidence>
<dbReference type="KEGG" id="palw:PSAL_017470"/>
<evidence type="ECO:0000313" key="3">
    <source>
        <dbReference type="EMBL" id="QPM90508.1"/>
    </source>
</evidence>
<name>A0A418SHH9_9RHOB</name>
<organism evidence="3 4">
    <name type="scientific">Pseudooceanicola algae</name>
    <dbReference type="NCBI Taxonomy" id="1537215"/>
    <lineage>
        <taxon>Bacteria</taxon>
        <taxon>Pseudomonadati</taxon>
        <taxon>Pseudomonadota</taxon>
        <taxon>Alphaproteobacteria</taxon>
        <taxon>Rhodobacterales</taxon>
        <taxon>Paracoccaceae</taxon>
        <taxon>Pseudooceanicola</taxon>
    </lineage>
</organism>
<protein>
    <submittedName>
        <fullName evidence="3">Uncharacterized protein</fullName>
    </submittedName>
</protein>
<reference evidence="3 4" key="1">
    <citation type="submission" date="2020-08" db="EMBL/GenBank/DDBJ databases">
        <title>Genome sequence of Rhodobacteraceae bacterium Lw-13e.</title>
        <authorList>
            <person name="Poehlein A."/>
            <person name="Wolter L."/>
            <person name="Daniel R."/>
            <person name="Brinkhoff T."/>
        </authorList>
    </citation>
    <scope>NUCLEOTIDE SEQUENCE [LARGE SCALE GENOMIC DNA]</scope>
    <source>
        <strain evidence="3 4">Lw-13e</strain>
    </source>
</reference>
<dbReference type="RefSeq" id="WP_119839034.1">
    <property type="nucleotide sequence ID" value="NZ_CP060436.1"/>
</dbReference>
<feature type="compositionally biased region" description="Polar residues" evidence="1">
    <location>
        <begin position="444"/>
        <end position="454"/>
    </location>
</feature>
<accession>A0A418SHH9</accession>
<evidence type="ECO:0000313" key="4">
    <source>
        <dbReference type="Proteomes" id="UP000283786"/>
    </source>
</evidence>
<dbReference type="PROSITE" id="PS51208">
    <property type="entry name" value="AUTOTRANSPORTER"/>
    <property type="match status" value="1"/>
</dbReference>
<evidence type="ECO:0000256" key="2">
    <source>
        <dbReference type="SAM" id="SignalP"/>
    </source>
</evidence>
<sequence>MKPKSLLAQLALSTALTSALLGTNAHADGQTTVGQTYAGQNQHLSFDISSSSYHFIWSTISQSIDGWDPRSFSLTGSTVGLALNSGTTLQSGRSFGFNAIGIYNTQQYYGNVDIQPVTVDLTDTDVDVSVASGATVDNPVIGLYVESRALHGVDSGGAASPSGVHNVTLSGATVTVRADPSASYKAGGAAVYLDQHPEAGGAGHDDKNTNGGYGSLARTVNVAIGNSVLTTEGRDIAGLFVNQRGGIGGPGHDGDSSVKGGTGGSTEGVNIRFSGGGNSISTTGDASDGVSVISSAGNGGKGSDDGGAFSFSPDGGDGGNGGDAGLLSFTSDGVLNIATAGENAAGIEMIGLGGSGGQGGDIEDISFGDAGQAGIGGKGAKVQIQLGADTRVQTGGPEANGIHVESIGGDGGVGGKEQTDISDAETPDGGRAGAGGDMNLNAAPDSSVTTQGENSHGILARSIGGTGGASGPAAGGFGEGHAGRGGEGGAGGAVTITSSGEIRTYGLDARGILAQSLGGTGGRGADANGVLAAEGGTGYKGGNAGNVVVTQGAGSITTSGDNAQGILAQSIAGGGGAGGRGDGSLFSASGGDGAEPSNAGTVAVTNNGLITTDGETSFGLVAQSIGGGGGVGGTGSGVFVSSGGDGGVGGDGNTARADLAYQITTNGQMAHGAIVQSIGGGGGAGGNSLAGGAFTALAIGGTGGDGGNGALAEARMDDGKISTQGGGANGLVVQSVGGGGGAGGTAYATSVGIIVAEAAAIGGSGGNGGDGHTATATLDNGSVIRTSGAGVSDVDNHGLLVQSIGGGGGVGGGADAFAMAVALPIGKEDGAASTPTITIDAAVGGSGGNGGDALISENQSASASAHVRGGSSVSTSGDGSQGVMVQSIGGGGGSGGDSSAAYASVGMGASRIPGTPSPVNVNLSLAVGGKCTESASDPSCSGGSGSKAEFILGDDNSLPSLVSTTGNLSNGVVIQSIGGGGGNAGLGSTASSNYFSGPKQQIKITLGSVGGAGGNGDEATATIAENGMVQTSGSNSRGLVVQSIGGGGGIASGGGVTRIGALDKDVSFSVPSGQSFVHTIDTEMSLKIGSDGGTGGNAGLAKVVHMGTIQTLGAGSTGILVQSIGGGGGIGGAAGEPADPSDEVIDDFTDLFNEIYAETVPAESSTLLVLAAEGDGDAPEPIKSGKLSINASVNIGGTGGSGGHGGQVDATQSGVIVTYGDLSFGLKAQSVGGGGGTGGTAVAEATPNTLRSYFKSYNIKTNLSLGFEGNGGPGASGGAVNVTLGEGLISTGLTDGSSGFGAIGILAQSVGGGGGTAGDNTVAPDGVQSDDADPDEDLSVDLTPPSLTLGANVSVAGTDTFAGAGGVVTLASAAGETGTQTVITQGEQAHGVVLQSIGGGGGIITRGGSVDLGYDDSVLNPTAYVSLGSRSSNAQIEGGLIDTAGLTAATPLEILTNGTGAFGMLAQSVGGGGGILSASHGMTTQSFQMGTSGFGNGGAVNLVLPTGSTITTTGKAAHGIVAQSIGGGGGIFTTYHDSAPSVSNITTRFADTGGTSIDSSGAGQDVTIESAADIHVSGEGAMGIIAQSVGGGGGLAALRDGTLFLGTSSTASNTDGYGGKVTLRLTGDVIASGSGGTGIIAQSAGVTGRQIVSITLGSEDGTEVSTVSGGTGDDAWGIRLLGGIEDAQYHNQLTIHAGSLVSAVSGQAILQSDGNLDVFNSGEIRGTVQLGTGVVSGTPAVASPAPTPLAFAASVPSYGTLYNSGTLGSLPGTEAVIGGHLVQDGDGVMAPVVNFATGAVGGFRVLGDAQLDGTVVPQLAGIIPGVSIGFLTVEGSTSGALGGGRSALFGYDVEIRNGSHMLSVSGRDFDAAEFGLSTAAAETARELEYVFDSGQTELAGYFATLDQVATIDPAAFDTALGQISPHPVMGLMAHRASEASRIADAAMSCPVFERGDAFLSEDSCVYGRLGASRSEQDSDGDTDSRYGDTTWLIGQQTEISPDVFLGGTLSYSDTWMSNDTGVSADGYGVAAAVTLKHETGPWLLTGAVFGNLGQDDVERRVDMGTFSGTGTGSVTSRSLGLRARVAYTIGSERSYLRPSMNLDGIIARSEAWKEDGMGAIGLDYDATEHRTAILTPALEFGGRTELREDLSLRSFVSAGVILRSNDTWNATAHLRGAGGSDGIDVSLPQDSTALQLRAGVQLYNKDGLDLRVEYTGSFGETSTSHSGLLNVSYRF</sequence>
<feature type="signal peptide" evidence="2">
    <location>
        <begin position="1"/>
        <end position="27"/>
    </location>
</feature>
<gene>
    <name evidence="3" type="ORF">PSAL_017470</name>
</gene>
<keyword evidence="4" id="KW-1185">Reference proteome</keyword>
<dbReference type="InterPro" id="IPR036709">
    <property type="entry name" value="Autotransporte_beta_dom_sf"/>
</dbReference>
<feature type="region of interest" description="Disordered" evidence="1">
    <location>
        <begin position="395"/>
        <end position="492"/>
    </location>
</feature>
<dbReference type="OrthoDB" id="7794164at2"/>
<dbReference type="InterPro" id="IPR005546">
    <property type="entry name" value="Autotransporte_beta"/>
</dbReference>
<dbReference type="SMART" id="SM00869">
    <property type="entry name" value="Autotransporter"/>
    <property type="match status" value="1"/>
</dbReference>
<keyword evidence="2" id="KW-0732">Signal</keyword>
<feature type="region of interest" description="Disordered" evidence="1">
    <location>
        <begin position="247"/>
        <end position="266"/>
    </location>
</feature>
<feature type="region of interest" description="Disordered" evidence="1">
    <location>
        <begin position="295"/>
        <end position="317"/>
    </location>
</feature>
<feature type="region of interest" description="Disordered" evidence="1">
    <location>
        <begin position="1316"/>
        <end position="1339"/>
    </location>
</feature>
<feature type="compositionally biased region" description="Gly residues" evidence="1">
    <location>
        <begin position="464"/>
        <end position="492"/>
    </location>
</feature>
<dbReference type="EMBL" id="CP060436">
    <property type="protein sequence ID" value="QPM90508.1"/>
    <property type="molecule type" value="Genomic_DNA"/>
</dbReference>
<dbReference type="SUPFAM" id="SSF103515">
    <property type="entry name" value="Autotransporter"/>
    <property type="match status" value="1"/>
</dbReference>
<feature type="chain" id="PRO_5043444925" evidence="2">
    <location>
        <begin position="28"/>
        <end position="2235"/>
    </location>
</feature>
<feature type="compositionally biased region" description="Acidic residues" evidence="1">
    <location>
        <begin position="1328"/>
        <end position="1339"/>
    </location>
</feature>